<accession>A0ABP9N7H8</accession>
<organism evidence="1 2">
    <name type="scientific">Orbus sasakiae</name>
    <dbReference type="NCBI Taxonomy" id="1078475"/>
    <lineage>
        <taxon>Bacteria</taxon>
        <taxon>Pseudomonadati</taxon>
        <taxon>Pseudomonadota</taxon>
        <taxon>Gammaproteobacteria</taxon>
        <taxon>Orbales</taxon>
        <taxon>Orbaceae</taxon>
        <taxon>Orbus</taxon>
    </lineage>
</organism>
<dbReference type="Proteomes" id="UP001500171">
    <property type="component" value="Unassembled WGS sequence"/>
</dbReference>
<dbReference type="EMBL" id="BAABHY010000001">
    <property type="protein sequence ID" value="GAA5108446.1"/>
    <property type="molecule type" value="Genomic_DNA"/>
</dbReference>
<sequence>MITVKPEYIIPTFGLFIFDTNVHDFRTVQVGGTLPASDLETCQTALYVKYQDVDQNQNDVSNFIKINIPNDQKVFIHTSGIRSIADGQSNGGITSVFMVPADAIYSREVLYGSDALLFQTTSYLSKDAVISSLDAANIAYTIESSVQANPTPYDFIA</sequence>
<comment type="caution">
    <text evidence="1">The sequence shown here is derived from an EMBL/GenBank/DDBJ whole genome shotgun (WGS) entry which is preliminary data.</text>
</comment>
<proteinExistence type="predicted"/>
<dbReference type="RefSeq" id="WP_345489606.1">
    <property type="nucleotide sequence ID" value="NZ_BAABHY010000001.1"/>
</dbReference>
<evidence type="ECO:0000313" key="2">
    <source>
        <dbReference type="Proteomes" id="UP001500171"/>
    </source>
</evidence>
<reference evidence="2" key="1">
    <citation type="journal article" date="2019" name="Int. J. Syst. Evol. Microbiol.">
        <title>The Global Catalogue of Microorganisms (GCM) 10K type strain sequencing project: providing services to taxonomists for standard genome sequencing and annotation.</title>
        <authorList>
            <consortium name="The Broad Institute Genomics Platform"/>
            <consortium name="The Broad Institute Genome Sequencing Center for Infectious Disease"/>
            <person name="Wu L."/>
            <person name="Ma J."/>
        </authorList>
    </citation>
    <scope>NUCLEOTIDE SEQUENCE [LARGE SCALE GENOMIC DNA]</scope>
    <source>
        <strain evidence="2">JCM 18050</strain>
    </source>
</reference>
<gene>
    <name evidence="1" type="ORF">GCM10023211_10760</name>
</gene>
<evidence type="ECO:0000313" key="1">
    <source>
        <dbReference type="EMBL" id="GAA5108446.1"/>
    </source>
</evidence>
<keyword evidence="2" id="KW-1185">Reference proteome</keyword>
<name>A0ABP9N7H8_9GAMM</name>
<protein>
    <submittedName>
        <fullName evidence="1">Uncharacterized protein</fullName>
    </submittedName>
</protein>